<feature type="transmembrane region" description="Helical" evidence="1">
    <location>
        <begin position="23"/>
        <end position="43"/>
    </location>
</feature>
<sequence>MLNICIISSTLFAIFALLLEKNVFNPITIFCGLWAIIVFLSSLNLYTLNIASDETYSWILTGVISFTIGYCVYKVGKTTFKIKDSSNLNLIQMKQKNKKIRYHLLYSLSILCIIYIFYSMIKLGISVTSIVAGLQAVGDTVSRQNGVDSSGLINAISFLIINPLFLSLTVFEAIDYWFGNRDKKLLFFIIVMTVGRIFISGGRQALIQFTVVMVICASFTINESKTKHIFSITKKSLINKLGRILVLAIGIGVFLLLTMSKTTAVLKTIYLDFAMQPVMLQTWTGQLGSQHAYGFASLFGFVHPFIYIGKNLLQLFSNMPIFFSDIYSNIQNTFLDWVSIGTNLQANAYTSIFWYLYYDGRIYGIILGMFLLGYLSAKLYIKAMLTRNVKAIANYLIIALTLIYSFTDMEFYKASFILGWLYLNLLLLRTERSMEWGPQRKQ</sequence>
<evidence type="ECO:0008006" key="4">
    <source>
        <dbReference type="Google" id="ProtNLM"/>
    </source>
</evidence>
<evidence type="ECO:0000313" key="2">
    <source>
        <dbReference type="EMBL" id="AUJ31923.1"/>
    </source>
</evidence>
<reference evidence="2 3" key="1">
    <citation type="submission" date="2016-11" db="EMBL/GenBank/DDBJ databases">
        <title>Interaction between Lactobacillus species and yeast in water kefir.</title>
        <authorList>
            <person name="Behr J."/>
            <person name="Xu D."/>
            <person name="Vogel R.F."/>
        </authorList>
    </citation>
    <scope>NUCLEOTIDE SEQUENCE [LARGE SCALE GENOMIC DNA]</scope>
    <source>
        <strain evidence="2 3">TMW 1.1827</strain>
    </source>
</reference>
<feature type="transmembrane region" description="Helical" evidence="1">
    <location>
        <begin position="244"/>
        <end position="271"/>
    </location>
</feature>
<dbReference type="RefSeq" id="WP_148126571.1">
    <property type="nucleotide sequence ID" value="NZ_JAGPZD010000022.1"/>
</dbReference>
<evidence type="ECO:0000313" key="3">
    <source>
        <dbReference type="Proteomes" id="UP000324497"/>
    </source>
</evidence>
<keyword evidence="1" id="KW-0812">Transmembrane</keyword>
<proteinExistence type="predicted"/>
<dbReference type="KEGG" id="lng:BSQ50_04725"/>
<feature type="transmembrane region" description="Helical" evidence="1">
    <location>
        <begin position="362"/>
        <end position="381"/>
    </location>
</feature>
<keyword evidence="1" id="KW-0472">Membrane</keyword>
<feature type="transmembrane region" description="Helical" evidence="1">
    <location>
        <begin position="55"/>
        <end position="73"/>
    </location>
</feature>
<evidence type="ECO:0000256" key="1">
    <source>
        <dbReference type="SAM" id="Phobius"/>
    </source>
</evidence>
<feature type="transmembrane region" description="Helical" evidence="1">
    <location>
        <begin position="411"/>
        <end position="428"/>
    </location>
</feature>
<feature type="transmembrane region" description="Helical" evidence="1">
    <location>
        <begin position="104"/>
        <end position="132"/>
    </location>
</feature>
<feature type="transmembrane region" description="Helical" evidence="1">
    <location>
        <begin position="388"/>
        <end position="405"/>
    </location>
</feature>
<organism evidence="2 3">
    <name type="scientific">Liquorilactobacillus nagelii</name>
    <dbReference type="NCBI Taxonomy" id="82688"/>
    <lineage>
        <taxon>Bacteria</taxon>
        <taxon>Bacillati</taxon>
        <taxon>Bacillota</taxon>
        <taxon>Bacilli</taxon>
        <taxon>Lactobacillales</taxon>
        <taxon>Lactobacillaceae</taxon>
        <taxon>Liquorilactobacillus</taxon>
    </lineage>
</organism>
<feature type="transmembrane region" description="Helical" evidence="1">
    <location>
        <begin position="291"/>
        <end position="313"/>
    </location>
</feature>
<dbReference type="NCBIfam" id="TIGR04370">
    <property type="entry name" value="glyco_rpt_poly"/>
    <property type="match status" value="1"/>
</dbReference>
<protein>
    <recommendedName>
        <fullName evidence="4">Oligosaccharide repeat unit polymerase</fullName>
    </recommendedName>
</protein>
<dbReference type="EMBL" id="CP018180">
    <property type="protein sequence ID" value="AUJ31923.1"/>
    <property type="molecule type" value="Genomic_DNA"/>
</dbReference>
<keyword evidence="1" id="KW-1133">Transmembrane helix</keyword>
<dbReference type="AlphaFoldDB" id="A0A3S6QV34"/>
<gene>
    <name evidence="2" type="ORF">BSQ50_04725</name>
</gene>
<accession>A0A3S6QV34</accession>
<keyword evidence="3" id="KW-1185">Reference proteome</keyword>
<dbReference type="Proteomes" id="UP000324497">
    <property type="component" value="Chromosome"/>
</dbReference>
<name>A0A3S6QV34_9LACO</name>
<feature type="transmembrane region" description="Helical" evidence="1">
    <location>
        <begin position="152"/>
        <end position="171"/>
    </location>
</feature>
<feature type="transmembrane region" description="Helical" evidence="1">
    <location>
        <begin position="183"/>
        <end position="199"/>
    </location>
</feature>